<gene>
    <name evidence="2" type="ORF">MUK42_11306</name>
</gene>
<dbReference type="Pfam" id="PF13460">
    <property type="entry name" value="NAD_binding_10"/>
    <property type="match status" value="1"/>
</dbReference>
<accession>A0A9E7GR65</accession>
<dbReference type="Gene3D" id="3.40.50.720">
    <property type="entry name" value="NAD(P)-binding Rossmann-like Domain"/>
    <property type="match status" value="1"/>
</dbReference>
<name>A0A9E7GR65_9LILI</name>
<feature type="domain" description="NAD(P)-binding" evidence="1">
    <location>
        <begin position="51"/>
        <end position="107"/>
    </location>
</feature>
<reference evidence="2" key="1">
    <citation type="submission" date="2022-05" db="EMBL/GenBank/DDBJ databases">
        <title>The Musa troglodytarum L. genome provides insights into the mechanism of non-climacteric behaviour and enrichment of carotenoids.</title>
        <authorList>
            <person name="Wang J."/>
        </authorList>
    </citation>
    <scope>NUCLEOTIDE SEQUENCE</scope>
    <source>
        <tissue evidence="2">Leaf</tissue>
    </source>
</reference>
<organism evidence="2 3">
    <name type="scientific">Musa troglodytarum</name>
    <name type="common">fe'i banana</name>
    <dbReference type="NCBI Taxonomy" id="320322"/>
    <lineage>
        <taxon>Eukaryota</taxon>
        <taxon>Viridiplantae</taxon>
        <taxon>Streptophyta</taxon>
        <taxon>Embryophyta</taxon>
        <taxon>Tracheophyta</taxon>
        <taxon>Spermatophyta</taxon>
        <taxon>Magnoliopsida</taxon>
        <taxon>Liliopsida</taxon>
        <taxon>Zingiberales</taxon>
        <taxon>Musaceae</taxon>
        <taxon>Musa</taxon>
    </lineage>
</organism>
<dbReference type="InterPro" id="IPR016040">
    <property type="entry name" value="NAD(P)-bd_dom"/>
</dbReference>
<evidence type="ECO:0000313" key="2">
    <source>
        <dbReference type="EMBL" id="URE20111.1"/>
    </source>
</evidence>
<proteinExistence type="predicted"/>
<protein>
    <submittedName>
        <fullName evidence="2">Complex I intermediate-associated protein 30 (CIA30)</fullName>
    </submittedName>
</protein>
<evidence type="ECO:0000259" key="1">
    <source>
        <dbReference type="Pfam" id="PF13460"/>
    </source>
</evidence>
<dbReference type="AlphaFoldDB" id="A0A9E7GR65"/>
<sequence length="204" mass="22596">MECLLLGMRAGRKCGPEGLPRNGVLLRSLRAVFGFRSSQSSVVDSVFLFKGEDLIRESGISYSIVQPCALTEEPAGPDLIFHQLDNIMGKISREEVARICVASLSSPYACVKTFEWFTEAMLEYVLKVLCHSASLTWSDPENPSLEKDYDEYLKNLEEGVTGKEASGREPGASLRFIHMQRVVCILILLVQMLASSKCMSSHAL</sequence>
<keyword evidence="3" id="KW-1185">Reference proteome</keyword>
<dbReference type="EMBL" id="CP097509">
    <property type="protein sequence ID" value="URE20111.1"/>
    <property type="molecule type" value="Genomic_DNA"/>
</dbReference>
<dbReference type="PANTHER" id="PTHR15020">
    <property type="entry name" value="FLAVIN REDUCTASE-RELATED"/>
    <property type="match status" value="1"/>
</dbReference>
<evidence type="ECO:0000313" key="3">
    <source>
        <dbReference type="Proteomes" id="UP001055439"/>
    </source>
</evidence>
<dbReference type="PANTHER" id="PTHR15020:SF50">
    <property type="entry name" value="UPF0659 PROTEIN YMR090W"/>
    <property type="match status" value="1"/>
</dbReference>
<dbReference type="Proteomes" id="UP001055439">
    <property type="component" value="Chromosome 7"/>
</dbReference>